<dbReference type="Proteomes" id="UP000054047">
    <property type="component" value="Unassembled WGS sequence"/>
</dbReference>
<sequence length="302" mass="34273">MYTFGNKTPTPTKCGVTFVDIWDNRGDSHKYKGRVKTANPSWMRPTLEPSGTPSPRYTLPSGLQLIPSKIGYLLTGRQQPGNQKTAKDNAAQLGMVAMVQALSNEDEDLQRWDKYWTMDSAGICEFTGTKDAEKMAVNDLVMKFFNSSIEKRSDGYYVRLPYKEHHPPLRTNKAIALKRLNSVLTMLKAKPQLLEEYDKTFKSQQENKNNIIEEVLKDQPPQGSILHYIPHQSVITPHMETTKLRIVFDAIITFQRLPISQRHLTPRTSHSPRTLRNATSISNTIHSHHVGRRKGFPSGTTA</sequence>
<dbReference type="AlphaFoldDB" id="A0A0C2G3Y7"/>
<accession>A0A0C2G3Y7</accession>
<dbReference type="EMBL" id="KN736953">
    <property type="protein sequence ID" value="KIH55670.1"/>
    <property type="molecule type" value="Genomic_DNA"/>
</dbReference>
<proteinExistence type="predicted"/>
<dbReference type="PANTHER" id="PTHR47331">
    <property type="entry name" value="PHD-TYPE DOMAIN-CONTAINING PROTEIN"/>
    <property type="match status" value="1"/>
</dbReference>
<dbReference type="PANTHER" id="PTHR47331:SF1">
    <property type="entry name" value="GAG-LIKE PROTEIN"/>
    <property type="match status" value="1"/>
</dbReference>
<gene>
    <name evidence="1" type="ORF">ANCDUO_14167</name>
</gene>
<evidence type="ECO:0000313" key="2">
    <source>
        <dbReference type="Proteomes" id="UP000054047"/>
    </source>
</evidence>
<name>A0A0C2G3Y7_9BILA</name>
<evidence type="ECO:0000313" key="1">
    <source>
        <dbReference type="EMBL" id="KIH55670.1"/>
    </source>
</evidence>
<reference evidence="1 2" key="1">
    <citation type="submission" date="2013-12" db="EMBL/GenBank/DDBJ databases">
        <title>Draft genome of the parsitic nematode Ancylostoma duodenale.</title>
        <authorList>
            <person name="Mitreva M."/>
        </authorList>
    </citation>
    <scope>NUCLEOTIDE SEQUENCE [LARGE SCALE GENOMIC DNA]</scope>
    <source>
        <strain evidence="1 2">Zhejiang</strain>
    </source>
</reference>
<keyword evidence="2" id="KW-1185">Reference proteome</keyword>
<organism evidence="1 2">
    <name type="scientific">Ancylostoma duodenale</name>
    <dbReference type="NCBI Taxonomy" id="51022"/>
    <lineage>
        <taxon>Eukaryota</taxon>
        <taxon>Metazoa</taxon>
        <taxon>Ecdysozoa</taxon>
        <taxon>Nematoda</taxon>
        <taxon>Chromadorea</taxon>
        <taxon>Rhabditida</taxon>
        <taxon>Rhabditina</taxon>
        <taxon>Rhabditomorpha</taxon>
        <taxon>Strongyloidea</taxon>
        <taxon>Ancylostomatidae</taxon>
        <taxon>Ancylostomatinae</taxon>
        <taxon>Ancylostoma</taxon>
    </lineage>
</organism>
<protein>
    <submittedName>
        <fullName evidence="1">Uncharacterized protein</fullName>
    </submittedName>
</protein>
<dbReference type="OrthoDB" id="5864674at2759"/>